<dbReference type="Proteomes" id="UP000799441">
    <property type="component" value="Unassembled WGS sequence"/>
</dbReference>
<dbReference type="EMBL" id="MU003771">
    <property type="protein sequence ID" value="KAF2724494.1"/>
    <property type="molecule type" value="Genomic_DNA"/>
</dbReference>
<accession>A0A9P4QDN1</accession>
<proteinExistence type="predicted"/>
<comment type="caution">
    <text evidence="1">The sequence shown here is derived from an EMBL/GenBank/DDBJ whole genome shotgun (WGS) entry which is preliminary data.</text>
</comment>
<name>A0A9P4QDN1_9PEZI</name>
<keyword evidence="2" id="KW-1185">Reference proteome</keyword>
<dbReference type="OrthoDB" id="3672617at2759"/>
<gene>
    <name evidence="1" type="ORF">K431DRAFT_291589</name>
</gene>
<protein>
    <submittedName>
        <fullName evidence="1">Uncharacterized protein</fullName>
    </submittedName>
</protein>
<organism evidence="1 2">
    <name type="scientific">Polychaeton citri CBS 116435</name>
    <dbReference type="NCBI Taxonomy" id="1314669"/>
    <lineage>
        <taxon>Eukaryota</taxon>
        <taxon>Fungi</taxon>
        <taxon>Dikarya</taxon>
        <taxon>Ascomycota</taxon>
        <taxon>Pezizomycotina</taxon>
        <taxon>Dothideomycetes</taxon>
        <taxon>Dothideomycetidae</taxon>
        <taxon>Capnodiales</taxon>
        <taxon>Capnodiaceae</taxon>
        <taxon>Polychaeton</taxon>
    </lineage>
</organism>
<evidence type="ECO:0000313" key="2">
    <source>
        <dbReference type="Proteomes" id="UP000799441"/>
    </source>
</evidence>
<reference evidence="1" key="1">
    <citation type="journal article" date="2020" name="Stud. Mycol.">
        <title>101 Dothideomycetes genomes: a test case for predicting lifestyles and emergence of pathogens.</title>
        <authorList>
            <person name="Haridas S."/>
            <person name="Albert R."/>
            <person name="Binder M."/>
            <person name="Bloem J."/>
            <person name="Labutti K."/>
            <person name="Salamov A."/>
            <person name="Andreopoulos B."/>
            <person name="Baker S."/>
            <person name="Barry K."/>
            <person name="Bills G."/>
            <person name="Bluhm B."/>
            <person name="Cannon C."/>
            <person name="Castanera R."/>
            <person name="Culley D."/>
            <person name="Daum C."/>
            <person name="Ezra D."/>
            <person name="Gonzalez J."/>
            <person name="Henrissat B."/>
            <person name="Kuo A."/>
            <person name="Liang C."/>
            <person name="Lipzen A."/>
            <person name="Lutzoni F."/>
            <person name="Magnuson J."/>
            <person name="Mondo S."/>
            <person name="Nolan M."/>
            <person name="Ohm R."/>
            <person name="Pangilinan J."/>
            <person name="Park H.-J."/>
            <person name="Ramirez L."/>
            <person name="Alfaro M."/>
            <person name="Sun H."/>
            <person name="Tritt A."/>
            <person name="Yoshinaga Y."/>
            <person name="Zwiers L.-H."/>
            <person name="Turgeon B."/>
            <person name="Goodwin S."/>
            <person name="Spatafora J."/>
            <person name="Crous P."/>
            <person name="Grigoriev I."/>
        </authorList>
    </citation>
    <scope>NUCLEOTIDE SEQUENCE</scope>
    <source>
        <strain evidence="1">CBS 116435</strain>
    </source>
</reference>
<dbReference type="AlphaFoldDB" id="A0A9P4QDN1"/>
<sequence>MIIRIASYVHICLSPSSYRLFPNYRRIGDQHVRFSAQGLGYSVKDCHNGMATIDKGATYGDQSQFSSGNYYLIYSTNRAGEQPVSGQVIYDNIQTVLNNCATVYPYYVGSYGTGNCPKCHVTVNYRF</sequence>
<evidence type="ECO:0000313" key="1">
    <source>
        <dbReference type="EMBL" id="KAF2724494.1"/>
    </source>
</evidence>